<accession>C5NWE1</accession>
<evidence type="ECO:0000313" key="5">
    <source>
        <dbReference type="Proteomes" id="UP000006004"/>
    </source>
</evidence>
<dbReference type="SUPFAM" id="SSF69360">
    <property type="entry name" value="Cell wall binding repeat"/>
    <property type="match status" value="1"/>
</dbReference>
<dbReference type="Pfam" id="PF19085">
    <property type="entry name" value="Choline_bind_2"/>
    <property type="match status" value="5"/>
</dbReference>
<evidence type="ECO:0000313" key="4">
    <source>
        <dbReference type="EMBL" id="EER68387.1"/>
    </source>
</evidence>
<dbReference type="Gene3D" id="3.90.70.10">
    <property type="entry name" value="Cysteine proteinases"/>
    <property type="match status" value="1"/>
</dbReference>
<gene>
    <name evidence="4" type="ORF">GEMHA0001_1081</name>
</gene>
<dbReference type="RefSeq" id="WP_003144450.1">
    <property type="nucleotide sequence ID" value="NZ_ACDZ02000009.1"/>
</dbReference>
<keyword evidence="1" id="KW-0677">Repeat</keyword>
<dbReference type="InterPro" id="IPR039564">
    <property type="entry name" value="Peptidase_C39-like"/>
</dbReference>
<dbReference type="InterPro" id="IPR018337">
    <property type="entry name" value="Cell_wall/Cho-bd_repeat"/>
</dbReference>
<dbReference type="Proteomes" id="UP000006004">
    <property type="component" value="Unassembled WGS sequence"/>
</dbReference>
<comment type="caution">
    <text evidence="4">The sequence shown here is derived from an EMBL/GenBank/DDBJ whole genome shotgun (WGS) entry which is preliminary data.</text>
</comment>
<reference evidence="4" key="1">
    <citation type="submission" date="2009-01" db="EMBL/GenBank/DDBJ databases">
        <authorList>
            <person name="Fulton L."/>
            <person name="Clifton S."/>
            <person name="Chinwalla A.T."/>
            <person name="Mitreva M."/>
            <person name="Sodergren E."/>
            <person name="Weinstock G."/>
            <person name="Clifton S."/>
            <person name="Dooling D.J."/>
            <person name="Fulton B."/>
            <person name="Minx P."/>
            <person name="Pepin K.H."/>
            <person name="Johnson M."/>
            <person name="Bhonagiri V."/>
            <person name="Nash W.E."/>
            <person name="Mardis E.R."/>
            <person name="Wilson R.K."/>
        </authorList>
    </citation>
    <scope>NUCLEOTIDE SEQUENCE [LARGE SCALE GENOMIC DNA]</scope>
    <source>
        <strain evidence="4">ATCC 10379</strain>
    </source>
</reference>
<dbReference type="AlphaFoldDB" id="C5NWE1"/>
<proteinExistence type="predicted"/>
<dbReference type="eggNOG" id="COG0768">
    <property type="taxonomic scope" value="Bacteria"/>
</dbReference>
<dbReference type="Gene3D" id="2.10.270.10">
    <property type="entry name" value="Cholin Binding"/>
    <property type="match status" value="5"/>
</dbReference>
<dbReference type="GeneID" id="93288625"/>
<keyword evidence="5" id="KW-1185">Reference proteome</keyword>
<evidence type="ECO:0000256" key="2">
    <source>
        <dbReference type="PROSITE-ProRule" id="PRU00591"/>
    </source>
</evidence>
<dbReference type="eggNOG" id="COG5263">
    <property type="taxonomic scope" value="Bacteria"/>
</dbReference>
<feature type="repeat" description="Cell wall-binding" evidence="2">
    <location>
        <begin position="319"/>
        <end position="339"/>
    </location>
</feature>
<dbReference type="Pfam" id="PF13529">
    <property type="entry name" value="Peptidase_C39_2"/>
    <property type="match status" value="1"/>
</dbReference>
<dbReference type="PROSITE" id="PS51170">
    <property type="entry name" value="CW"/>
    <property type="match status" value="1"/>
</dbReference>
<feature type="domain" description="Peptidase C39-like" evidence="3">
    <location>
        <begin position="390"/>
        <end position="523"/>
    </location>
</feature>
<organism evidence="4 5">
    <name type="scientific">Gemella haemolysans ATCC 10379</name>
    <dbReference type="NCBI Taxonomy" id="546270"/>
    <lineage>
        <taxon>Bacteria</taxon>
        <taxon>Bacillati</taxon>
        <taxon>Bacillota</taxon>
        <taxon>Bacilli</taxon>
        <taxon>Bacillales</taxon>
        <taxon>Gemellaceae</taxon>
        <taxon>Gemella</taxon>
    </lineage>
</organism>
<name>C5NWE1_9BACL</name>
<dbReference type="EMBL" id="ACDZ02000009">
    <property type="protein sequence ID" value="EER68387.1"/>
    <property type="molecule type" value="Genomic_DNA"/>
</dbReference>
<reference evidence="4" key="2">
    <citation type="submission" date="2009-06" db="EMBL/GenBank/DDBJ databases">
        <authorList>
            <person name="Sebastian Y."/>
            <person name="Madupu R."/>
            <person name="Durkin A.S."/>
            <person name="Torralba M."/>
            <person name="Methe B."/>
            <person name="Sutton G.G."/>
            <person name="Strausberg R.L."/>
            <person name="Nelson K.E."/>
        </authorList>
    </citation>
    <scope>NUCLEOTIDE SEQUENCE [LARGE SCALE GENOMIC DNA]</scope>
    <source>
        <strain evidence="4">ATCC 10379</strain>
    </source>
</reference>
<sequence length="559" mass="62111">MIKNRLKLGLGVLTVLATPIAVNTVASSDALAAQGWVKTGNAWYFYNQNGALTRNAWAGNYWLGADGKMVTNAWVDNGRYYVDANGAWVKGAQKPAAAKPVTPKPAVAQKQGWVQSGGAWYFYHQGQIVRNAWIGSYWLGADGKMATSAWVDNGRYYVGANGAWVKDAKKPEAPKSVEKKQGWLKEGNTWYYFENGTLARNKWISSIYWVGADGKMATSAWVDNGRYYVGANGAWVKDAKKPEESKPAEKKQGWKKEDNAWYYYDNGEVARNKWIGDTYWVGKDGKMVTDNWVDNDHFYVDKSGKKDPSIKKKVIINDELGWQKRNGGNWYYYEKDGSLARNKWVGNYWLGADGKMAKSAWVDNGRYYVDSSGKWVPDYAKADQNTAALNMPQYYQGDYRWGHKRYGLGTMAQTGCVPTSLAMVFNGLGQKVLPTAVADTIYNNTNEMNVSELGTSGKGAVYAINAYGYKHTVITTREQLIAALQSGKPVFATVGNGIFAKGRLTHAIILSGYSNGKTKAMDPDSSYNTGKWYDINTIWNQRSTDPYDTNIGGSFVAIG</sequence>
<protein>
    <submittedName>
        <fullName evidence="4">Cell wall-binding repeat protein</fullName>
    </submittedName>
</protein>
<evidence type="ECO:0000256" key="1">
    <source>
        <dbReference type="ARBA" id="ARBA00022737"/>
    </source>
</evidence>
<evidence type="ECO:0000259" key="3">
    <source>
        <dbReference type="Pfam" id="PF13529"/>
    </source>
</evidence>